<gene>
    <name evidence="2" type="ORF">CTEN0397_LOCUS2638</name>
    <name evidence="3" type="ORF">CTEN0397_LOCUS2639</name>
</gene>
<reference evidence="2" key="1">
    <citation type="submission" date="2021-01" db="EMBL/GenBank/DDBJ databases">
        <authorList>
            <person name="Corre E."/>
            <person name="Pelletier E."/>
            <person name="Niang G."/>
            <person name="Scheremetjew M."/>
            <person name="Finn R."/>
            <person name="Kale V."/>
            <person name="Holt S."/>
            <person name="Cochrane G."/>
            <person name="Meng A."/>
            <person name="Brown T."/>
            <person name="Cohen L."/>
        </authorList>
    </citation>
    <scope>NUCLEOTIDE SEQUENCE</scope>
    <source>
        <strain evidence="2">ECT3854</strain>
    </source>
</reference>
<accession>A0A6U1PAA3</accession>
<sequence>MEGNGYSNDVYARPPPYNPEFIEHVRQTDDELTHNEDHPTTVQQPSTDANNYDGVPSAPPPPPPPYNPAFLKSVSYDDVEHPYSPSARTAETLLDDVEEQEGGEYRYEQHRQHPNKWRVLLFKCRRVTVSGFHKLCRLERKHQVREKTKKAVETSYRSTKKAIRDMERGFHNLERKLEKRLDSRRRELSLEI</sequence>
<feature type="compositionally biased region" description="Polar residues" evidence="1">
    <location>
        <begin position="40"/>
        <end position="50"/>
    </location>
</feature>
<feature type="region of interest" description="Disordered" evidence="1">
    <location>
        <begin position="1"/>
        <end position="68"/>
    </location>
</feature>
<feature type="compositionally biased region" description="Pro residues" evidence="1">
    <location>
        <begin position="57"/>
        <end position="67"/>
    </location>
</feature>
<evidence type="ECO:0000313" key="2">
    <source>
        <dbReference type="EMBL" id="CAD8931616.1"/>
    </source>
</evidence>
<organism evidence="2">
    <name type="scientific">Cyclophora tenuis</name>
    <name type="common">Marine diatom</name>
    <dbReference type="NCBI Taxonomy" id="216820"/>
    <lineage>
        <taxon>Eukaryota</taxon>
        <taxon>Sar</taxon>
        <taxon>Stramenopiles</taxon>
        <taxon>Ochrophyta</taxon>
        <taxon>Bacillariophyta</taxon>
        <taxon>Fragilariophyceae</taxon>
        <taxon>Fragilariophycidae</taxon>
        <taxon>Cyclophorales</taxon>
        <taxon>Cyclophoraceae</taxon>
        <taxon>Cyclophora</taxon>
    </lineage>
</organism>
<protein>
    <submittedName>
        <fullName evidence="2">Uncharacterized protein</fullName>
    </submittedName>
</protein>
<name>A0A6U1PAA3_CYCTE</name>
<dbReference type="EMBL" id="HBFW01004046">
    <property type="protein sequence ID" value="CAD8931617.1"/>
    <property type="molecule type" value="Transcribed_RNA"/>
</dbReference>
<evidence type="ECO:0000256" key="1">
    <source>
        <dbReference type="SAM" id="MobiDB-lite"/>
    </source>
</evidence>
<feature type="compositionally biased region" description="Basic and acidic residues" evidence="1">
    <location>
        <begin position="21"/>
        <end position="39"/>
    </location>
</feature>
<dbReference type="AlphaFoldDB" id="A0A6U1PAA3"/>
<proteinExistence type="predicted"/>
<evidence type="ECO:0000313" key="3">
    <source>
        <dbReference type="EMBL" id="CAD8931617.1"/>
    </source>
</evidence>
<dbReference type="EMBL" id="HBFW01004045">
    <property type="protein sequence ID" value="CAD8931616.1"/>
    <property type="molecule type" value="Transcribed_RNA"/>
</dbReference>